<feature type="chain" id="PRO_5041290087" evidence="1">
    <location>
        <begin position="18"/>
        <end position="747"/>
    </location>
</feature>
<sequence>MKNFTLGMLALGSLVLAGCSSDKTVEPDNGTIRTFAVYNPATGSVPLPNDLLFSGTTDLTLNVPVADPNDYGDPLNAVSALDGWSTVAPISVSFFNEDSSVTISQASVVGGSTVRVFEVLADTDYNNPLFGPSPTFAPYNLVGEVPASEYAAVAQGSTIAIVPTKPLSPRSTYLVVVTNGVTDSNGEAVLEDGLYQVASSDVDTSNPALAPVQTLLRTYENLAAAAGVNKDSIVVSFAFTTQSVGAVMGSAKAFYADFGLRYFDPSGQTPGFPTTPQYPATSFSSLMTTTLPFTQVGAAHLYKGSINLNYLLETQTQENPLGPINGFWKGADMVPDGQGGMMANPLAGGHVTYVNSLPQLNSVESVPLMLSVPNEAFVSQAGSCTKPAEGWPVTIFQHGITGDRTQMLALADTMAAAPTCTAVIAMDLPLHGIAEDNAVHQGLQLASGGLIGIFENYAPGTTRERTFGVDFVDNGTSAPGPDGTVDSSGAHFINLQSLLTSRDNLRQGVLDLLTLKNAIPAMDYDGDTTPDFNPSKVSFFGISLGGIVGSNFVAYADDVANIAAPQLVTSPVIESSVLAVPGGGIAGLLDASQTFGPVVRAGVAAGAGVDVGSAEFAALYPQFLFAAQTVVDSGDPINTTGVAVSNDIPTLLMRVEGDTVVPNNSPTSPLAGTDPLAFYLDLTPVQATNPGETVVGRRLLSRFNQGTHGTVLSGDVPAAANAMRVQTATFIGSGGNGVMVTDPSLLD</sequence>
<dbReference type="PROSITE" id="PS51257">
    <property type="entry name" value="PROKAR_LIPOPROTEIN"/>
    <property type="match status" value="1"/>
</dbReference>
<dbReference type="Proteomes" id="UP001239782">
    <property type="component" value="Chromosome"/>
</dbReference>
<dbReference type="AlphaFoldDB" id="A0AA51RVE9"/>
<dbReference type="KEGG" id="plei:Q9312_06060"/>
<keyword evidence="1" id="KW-0732">Signal</keyword>
<gene>
    <name evidence="3" type="ORF">Q9312_06060</name>
</gene>
<evidence type="ECO:0000313" key="3">
    <source>
        <dbReference type="EMBL" id="WMS88476.1"/>
    </source>
</evidence>
<keyword evidence="4" id="KW-1185">Reference proteome</keyword>
<dbReference type="InterPro" id="IPR025920">
    <property type="entry name" value="Lipase_bact_N"/>
</dbReference>
<dbReference type="Gene3D" id="3.40.50.1820">
    <property type="entry name" value="alpha/beta hydrolase"/>
    <property type="match status" value="1"/>
</dbReference>
<feature type="signal peptide" evidence="1">
    <location>
        <begin position="1"/>
        <end position="17"/>
    </location>
</feature>
<protein>
    <submittedName>
        <fullName evidence="3">Ig-like domain-containing protein</fullName>
    </submittedName>
</protein>
<dbReference type="Pfam" id="PF12262">
    <property type="entry name" value="Lipase_bact_N"/>
    <property type="match status" value="1"/>
</dbReference>
<dbReference type="RefSeq" id="WP_309203690.1">
    <property type="nucleotide sequence ID" value="NZ_CP133548.1"/>
</dbReference>
<proteinExistence type="predicted"/>
<dbReference type="SUPFAM" id="SSF53474">
    <property type="entry name" value="alpha/beta-Hydrolases"/>
    <property type="match status" value="1"/>
</dbReference>
<dbReference type="EMBL" id="CP133548">
    <property type="protein sequence ID" value="WMS88476.1"/>
    <property type="molecule type" value="Genomic_DNA"/>
</dbReference>
<reference evidence="3 4" key="1">
    <citation type="submission" date="2023-08" db="EMBL/GenBank/DDBJ databases">
        <title>Pleionea litopenaei sp. nov., isolated from stomach of juvenile Litopenaeus vannamei.</title>
        <authorList>
            <person name="Rho A.M."/>
            <person name="Hwang C.Y."/>
        </authorList>
    </citation>
    <scope>NUCLEOTIDE SEQUENCE [LARGE SCALE GENOMIC DNA]</scope>
    <source>
        <strain evidence="3 4">HL-JVS1</strain>
    </source>
</reference>
<evidence type="ECO:0000313" key="4">
    <source>
        <dbReference type="Proteomes" id="UP001239782"/>
    </source>
</evidence>
<organism evidence="3 4">
    <name type="scientific">Pleionea litopenaei</name>
    <dbReference type="NCBI Taxonomy" id="3070815"/>
    <lineage>
        <taxon>Bacteria</taxon>
        <taxon>Pseudomonadati</taxon>
        <taxon>Pseudomonadota</taxon>
        <taxon>Gammaproteobacteria</taxon>
        <taxon>Oceanospirillales</taxon>
        <taxon>Pleioneaceae</taxon>
        <taxon>Pleionea</taxon>
    </lineage>
</organism>
<feature type="domain" description="Bacterial virulence factor lipase N-terminal" evidence="2">
    <location>
        <begin position="69"/>
        <end position="254"/>
    </location>
</feature>
<evidence type="ECO:0000256" key="1">
    <source>
        <dbReference type="SAM" id="SignalP"/>
    </source>
</evidence>
<evidence type="ECO:0000259" key="2">
    <source>
        <dbReference type="Pfam" id="PF12262"/>
    </source>
</evidence>
<accession>A0AA51RVE9</accession>
<name>A0AA51RVE9_9GAMM</name>
<dbReference type="InterPro" id="IPR029058">
    <property type="entry name" value="AB_hydrolase_fold"/>
</dbReference>